<dbReference type="Pfam" id="PF00205">
    <property type="entry name" value="TPP_enzyme_M"/>
    <property type="match status" value="1"/>
</dbReference>
<comment type="cofactor">
    <cofactor evidence="2">
        <name>thiamine diphosphate</name>
        <dbReference type="ChEBI" id="CHEBI:58937"/>
    </cofactor>
</comment>
<dbReference type="InterPro" id="IPR012110">
    <property type="entry name" value="PDC/IPDC-like"/>
</dbReference>
<dbReference type="PANTHER" id="PTHR43452">
    <property type="entry name" value="PYRUVATE DECARBOXYLASE"/>
    <property type="match status" value="1"/>
</dbReference>
<evidence type="ECO:0000256" key="3">
    <source>
        <dbReference type="ARBA" id="ARBA00002938"/>
    </source>
</evidence>
<evidence type="ECO:0000256" key="1">
    <source>
        <dbReference type="ARBA" id="ARBA00001920"/>
    </source>
</evidence>
<dbReference type="SUPFAM" id="SSF52518">
    <property type="entry name" value="Thiamin diphosphate-binding fold (THDP-binding)"/>
    <property type="match status" value="2"/>
</dbReference>
<proteinExistence type="inferred from homology"/>
<comment type="caution">
    <text evidence="15">The sequence shown here is derived from an EMBL/GenBank/DDBJ whole genome shotgun (WGS) entry which is preliminary data.</text>
</comment>
<dbReference type="InterPro" id="IPR012001">
    <property type="entry name" value="Thiamin_PyroP_enz_TPP-bd_dom"/>
</dbReference>
<dbReference type="EMBL" id="JAUSRA010000001">
    <property type="protein sequence ID" value="MDP9793764.1"/>
    <property type="molecule type" value="Genomic_DNA"/>
</dbReference>
<protein>
    <recommendedName>
        <fullName evidence="5">Alpha-keto-acid decarboxylase</fullName>
    </recommendedName>
</protein>
<feature type="domain" description="Thiamine pyrophosphate enzyme TPP-binding" evidence="13">
    <location>
        <begin position="398"/>
        <end position="536"/>
    </location>
</feature>
<evidence type="ECO:0000256" key="4">
    <source>
        <dbReference type="ARBA" id="ARBA00007812"/>
    </source>
</evidence>
<dbReference type="Gene3D" id="3.40.50.1220">
    <property type="entry name" value="TPP-binding domain"/>
    <property type="match status" value="1"/>
</dbReference>
<evidence type="ECO:0000259" key="13">
    <source>
        <dbReference type="Pfam" id="PF02775"/>
    </source>
</evidence>
<comment type="similarity">
    <text evidence="4 11">Belongs to the TPP enzyme family.</text>
</comment>
<feature type="domain" description="Thiamine pyrophosphate enzyme central" evidence="12">
    <location>
        <begin position="203"/>
        <end position="310"/>
    </location>
</feature>
<dbReference type="PIRSF" id="PIRSF036565">
    <property type="entry name" value="Pyruvt_ip_decrb"/>
    <property type="match status" value="1"/>
</dbReference>
<evidence type="ECO:0000256" key="11">
    <source>
        <dbReference type="RuleBase" id="RU362132"/>
    </source>
</evidence>
<dbReference type="PANTHER" id="PTHR43452:SF30">
    <property type="entry name" value="PYRUVATE DECARBOXYLASE ISOZYME 1-RELATED"/>
    <property type="match status" value="1"/>
</dbReference>
<evidence type="ECO:0000256" key="8">
    <source>
        <dbReference type="ARBA" id="ARBA00022842"/>
    </source>
</evidence>
<dbReference type="InterPro" id="IPR011766">
    <property type="entry name" value="TPP_enzyme_TPP-bd"/>
</dbReference>
<evidence type="ECO:0000313" key="16">
    <source>
        <dbReference type="Proteomes" id="UP001240984"/>
    </source>
</evidence>
<feature type="domain" description="Thiamine pyrophosphate enzyme N-terminal TPP-binding" evidence="14">
    <location>
        <begin position="6"/>
        <end position="109"/>
    </location>
</feature>
<dbReference type="Pfam" id="PF02776">
    <property type="entry name" value="TPP_enzyme_N"/>
    <property type="match status" value="1"/>
</dbReference>
<evidence type="ECO:0000256" key="6">
    <source>
        <dbReference type="ARBA" id="ARBA00022723"/>
    </source>
</evidence>
<keyword evidence="6" id="KW-0479">Metal-binding</keyword>
<keyword evidence="8" id="KW-0460">Magnesium</keyword>
<dbReference type="CDD" id="cd07038">
    <property type="entry name" value="TPP_PYR_PDC_IPDC_like"/>
    <property type="match status" value="1"/>
</dbReference>
<evidence type="ECO:0000256" key="7">
    <source>
        <dbReference type="ARBA" id="ARBA00022793"/>
    </source>
</evidence>
<keyword evidence="7" id="KW-0210">Decarboxylase</keyword>
<evidence type="ECO:0000256" key="2">
    <source>
        <dbReference type="ARBA" id="ARBA00001964"/>
    </source>
</evidence>
<name>A0ABT9MQQ4_9ACTN</name>
<dbReference type="InterPro" id="IPR029035">
    <property type="entry name" value="DHS-like_NAD/FAD-binding_dom"/>
</dbReference>
<dbReference type="InterPro" id="IPR029061">
    <property type="entry name" value="THDP-binding"/>
</dbReference>
<sequence>MQPEYTVGRYLVDRLRQLGLGHLFSIAGDYSIGWVNGYVEPSDIEVIEEVNELNAGYAADGYARLKGIGALCVTYSAGALCTVNAIAGAYVEKVPVVLINGTPSIKKTLTFEQTGVSSHHFITGRETDLQSFEHLTAAAVRVDNPDLAPMLIDYALAACITDRRPVYIELLQDMIDLSCPRPAGTLTPGRAMSDPSNLAESVTHLRERLSAAANPVVWVGVEVDRFGLHDKTLSLLHQLKIPYVTELLSKAVLSEDDTLFAGVFDGRASSPAVQDLIRDADLVLALGVWLTDINTLGWDVDFGRTAFVSLDTVKDGTFFSPQVALEHLIDGLLADPVTRTAPARPRSSASPATLTEPHGDVLTYQGFYDTIAQYVDENTIIGSDASLNYFGSLLLTVPTAGGFVAQSSYSAIGYSAAAATGLCLAKNDRQRVLVLSGDGGFQMTAQCLSVQTRFGLDPIIFVLNNGVYGVEQWLADASVFATGTPFLKSCVLHPWNYSKLADVFGCRGWRAATYVELKEAITGALANTGSPSIVEVVVDGKSIPDNATWKTN</sequence>
<dbReference type="Pfam" id="PF02775">
    <property type="entry name" value="TPP_enzyme_C"/>
    <property type="match status" value="1"/>
</dbReference>
<dbReference type="SUPFAM" id="SSF52467">
    <property type="entry name" value="DHS-like NAD/FAD-binding domain"/>
    <property type="match status" value="1"/>
</dbReference>
<comment type="cofactor">
    <cofactor evidence="1">
        <name>a metal cation</name>
        <dbReference type="ChEBI" id="CHEBI:25213"/>
    </cofactor>
</comment>
<accession>A0ABT9MQQ4</accession>
<dbReference type="GO" id="GO:0047434">
    <property type="term" value="F:indolepyruvate decarboxylase activity"/>
    <property type="evidence" value="ECO:0007669"/>
    <property type="project" value="UniProtKB-EC"/>
</dbReference>
<dbReference type="RefSeq" id="WP_306828842.1">
    <property type="nucleotide sequence ID" value="NZ_JAUSRA010000001.1"/>
</dbReference>
<keyword evidence="9 11" id="KW-0786">Thiamine pyrophosphate</keyword>
<reference evidence="15 16" key="1">
    <citation type="submission" date="2023-07" db="EMBL/GenBank/DDBJ databases">
        <title>Sequencing the genomes of 1000 actinobacteria strains.</title>
        <authorList>
            <person name="Klenk H.-P."/>
        </authorList>
    </citation>
    <scope>NUCLEOTIDE SEQUENCE [LARGE SCALE GENOMIC DNA]</scope>
    <source>
        <strain evidence="15 16">DSM 44710</strain>
    </source>
</reference>
<keyword evidence="16" id="KW-1185">Reference proteome</keyword>
<evidence type="ECO:0000259" key="12">
    <source>
        <dbReference type="Pfam" id="PF00205"/>
    </source>
</evidence>
<organism evidence="15 16">
    <name type="scientific">Catenuloplanes nepalensis</name>
    <dbReference type="NCBI Taxonomy" id="587533"/>
    <lineage>
        <taxon>Bacteria</taxon>
        <taxon>Bacillati</taxon>
        <taxon>Actinomycetota</taxon>
        <taxon>Actinomycetes</taxon>
        <taxon>Micromonosporales</taxon>
        <taxon>Micromonosporaceae</taxon>
        <taxon>Catenuloplanes</taxon>
    </lineage>
</organism>
<dbReference type="InterPro" id="IPR012000">
    <property type="entry name" value="Thiamin_PyroP_enz_cen_dom"/>
</dbReference>
<evidence type="ECO:0000256" key="9">
    <source>
        <dbReference type="ARBA" id="ARBA00023052"/>
    </source>
</evidence>
<evidence type="ECO:0000313" key="15">
    <source>
        <dbReference type="EMBL" id="MDP9793764.1"/>
    </source>
</evidence>
<dbReference type="Gene3D" id="3.40.50.970">
    <property type="match status" value="2"/>
</dbReference>
<gene>
    <name evidence="15" type="ORF">J2S43_002276</name>
</gene>
<evidence type="ECO:0000256" key="5">
    <source>
        <dbReference type="ARBA" id="ARBA00020054"/>
    </source>
</evidence>
<evidence type="ECO:0000256" key="10">
    <source>
        <dbReference type="ARBA" id="ARBA00023239"/>
    </source>
</evidence>
<keyword evidence="10 15" id="KW-0456">Lyase</keyword>
<comment type="function">
    <text evidence="3">Decarboxylates branched-chain and aromatic alpha-keto acids to aldehydes.</text>
</comment>
<evidence type="ECO:0000259" key="14">
    <source>
        <dbReference type="Pfam" id="PF02776"/>
    </source>
</evidence>
<dbReference type="InterPro" id="IPR047213">
    <property type="entry name" value="TPP_PYR_PDC_IPDC-like"/>
</dbReference>
<dbReference type="Proteomes" id="UP001240984">
    <property type="component" value="Unassembled WGS sequence"/>
</dbReference>